<evidence type="ECO:0000259" key="1">
    <source>
        <dbReference type="Pfam" id="PF14846"/>
    </source>
</evidence>
<organism evidence="2 3">
    <name type="scientific">Knipowitschia caucasica</name>
    <name type="common">Caucasian dwarf goby</name>
    <name type="synonym">Pomatoschistus caucasicus</name>
    <dbReference type="NCBI Taxonomy" id="637954"/>
    <lineage>
        <taxon>Eukaryota</taxon>
        <taxon>Metazoa</taxon>
        <taxon>Chordata</taxon>
        <taxon>Craniata</taxon>
        <taxon>Vertebrata</taxon>
        <taxon>Euteleostomi</taxon>
        <taxon>Actinopterygii</taxon>
        <taxon>Neopterygii</taxon>
        <taxon>Teleostei</taxon>
        <taxon>Neoteleostei</taxon>
        <taxon>Acanthomorphata</taxon>
        <taxon>Gobiaria</taxon>
        <taxon>Gobiiformes</taxon>
        <taxon>Gobioidei</taxon>
        <taxon>Gobiidae</taxon>
        <taxon>Gobiinae</taxon>
        <taxon>Knipowitschia</taxon>
    </lineage>
</organism>
<keyword evidence="3" id="KW-1185">Reference proteome</keyword>
<dbReference type="PANTHER" id="PTHR18871:SF2">
    <property type="entry name" value="CENTROSOMAL PROTEIN OF 112 KDA"/>
    <property type="match status" value="1"/>
</dbReference>
<evidence type="ECO:0000313" key="3">
    <source>
        <dbReference type="Proteomes" id="UP001497482"/>
    </source>
</evidence>
<dbReference type="EMBL" id="OZ035840">
    <property type="protein sequence ID" value="CAL1588366.1"/>
    <property type="molecule type" value="Genomic_DNA"/>
</dbReference>
<sequence length="79" mass="9302">MSNHEDSWERLDTEFDHCLLDMKPYVLKHPDKKGRQYCAIWIKKLCSKGGPWIGPLPITQNQEPSKHYLLTCPFTLMNQ</sequence>
<feature type="domain" description="DUF4485" evidence="1">
    <location>
        <begin position="11"/>
        <end position="47"/>
    </location>
</feature>
<dbReference type="InterPro" id="IPR055310">
    <property type="entry name" value="CEP112"/>
</dbReference>
<name>A0AAV2KGZ3_KNICA</name>
<gene>
    <name evidence="2" type="ORF">KC01_LOCUS18174</name>
</gene>
<dbReference type="Pfam" id="PF14846">
    <property type="entry name" value="DUF4485"/>
    <property type="match status" value="1"/>
</dbReference>
<reference evidence="2 3" key="1">
    <citation type="submission" date="2024-04" db="EMBL/GenBank/DDBJ databases">
        <authorList>
            <person name="Waldvogel A.-M."/>
            <person name="Schoenle A."/>
        </authorList>
    </citation>
    <scope>NUCLEOTIDE SEQUENCE [LARGE SCALE GENOMIC DNA]</scope>
</reference>
<dbReference type="AlphaFoldDB" id="A0AAV2KGZ3"/>
<proteinExistence type="predicted"/>
<dbReference type="InterPro" id="IPR027831">
    <property type="entry name" value="DUF4485"/>
</dbReference>
<evidence type="ECO:0000313" key="2">
    <source>
        <dbReference type="EMBL" id="CAL1588366.1"/>
    </source>
</evidence>
<dbReference type="Proteomes" id="UP001497482">
    <property type="component" value="Chromosome 18"/>
</dbReference>
<accession>A0AAV2KGZ3</accession>
<dbReference type="PANTHER" id="PTHR18871">
    <property type="entry name" value="CENTROSOMAL PROTEIN OF 112 KDA"/>
    <property type="match status" value="1"/>
</dbReference>
<protein>
    <recommendedName>
        <fullName evidence="1">DUF4485 domain-containing protein</fullName>
    </recommendedName>
</protein>